<organism evidence="1">
    <name type="scientific">bioreactor metagenome</name>
    <dbReference type="NCBI Taxonomy" id="1076179"/>
    <lineage>
        <taxon>unclassified sequences</taxon>
        <taxon>metagenomes</taxon>
        <taxon>ecological metagenomes</taxon>
    </lineage>
</organism>
<protein>
    <submittedName>
        <fullName evidence="1">Uncharacterized protein</fullName>
    </submittedName>
</protein>
<comment type="caution">
    <text evidence="1">The sequence shown here is derived from an EMBL/GenBank/DDBJ whole genome shotgun (WGS) entry which is preliminary data.</text>
</comment>
<gene>
    <name evidence="1" type="ORF">SDC9_81560</name>
</gene>
<accession>A0A644Z275</accession>
<evidence type="ECO:0000313" key="1">
    <source>
        <dbReference type="EMBL" id="MPM34970.1"/>
    </source>
</evidence>
<reference evidence="1" key="1">
    <citation type="submission" date="2019-08" db="EMBL/GenBank/DDBJ databases">
        <authorList>
            <person name="Kucharzyk K."/>
            <person name="Murdoch R.W."/>
            <person name="Higgins S."/>
            <person name="Loffler F."/>
        </authorList>
    </citation>
    <scope>NUCLEOTIDE SEQUENCE</scope>
</reference>
<name>A0A644Z275_9ZZZZ</name>
<sequence>MKRCEPHLFILRWGNVDIVVLLGGWRVEISEGVHLVNGGFFIRMSGYQISFDDVDSLGVKINKSRGIRSTAKSFNAYTAGASKHI</sequence>
<proteinExistence type="predicted"/>
<dbReference type="AlphaFoldDB" id="A0A644Z275"/>
<dbReference type="EMBL" id="VSSQ01007138">
    <property type="protein sequence ID" value="MPM34970.1"/>
    <property type="molecule type" value="Genomic_DNA"/>
</dbReference>